<keyword evidence="3" id="KW-1185">Reference proteome</keyword>
<feature type="domain" description="BIG2" evidence="1">
    <location>
        <begin position="342"/>
        <end position="411"/>
    </location>
</feature>
<gene>
    <name evidence="2" type="ORF">GCM10023093_02760</name>
</gene>
<dbReference type="InterPro" id="IPR008964">
    <property type="entry name" value="Invasin/intimin_cell_adhesion"/>
</dbReference>
<dbReference type="EMBL" id="BAABFA010000004">
    <property type="protein sequence ID" value="GAA4460323.1"/>
    <property type="molecule type" value="Genomic_DNA"/>
</dbReference>
<dbReference type="Proteomes" id="UP001500067">
    <property type="component" value="Unassembled WGS sequence"/>
</dbReference>
<organism evidence="2 3">
    <name type="scientific">Nemorincola caseinilytica</name>
    <dbReference type="NCBI Taxonomy" id="2054315"/>
    <lineage>
        <taxon>Bacteria</taxon>
        <taxon>Pseudomonadati</taxon>
        <taxon>Bacteroidota</taxon>
        <taxon>Chitinophagia</taxon>
        <taxon>Chitinophagales</taxon>
        <taxon>Chitinophagaceae</taxon>
        <taxon>Nemorincola</taxon>
    </lineage>
</organism>
<dbReference type="InterPro" id="IPR003343">
    <property type="entry name" value="Big_2"/>
</dbReference>
<feature type="domain" description="BIG2" evidence="1">
    <location>
        <begin position="270"/>
        <end position="339"/>
    </location>
</feature>
<accession>A0ABP8N5E4</accession>
<dbReference type="SUPFAM" id="SSF49373">
    <property type="entry name" value="Invasin/intimin cell-adhesion fragments"/>
    <property type="match status" value="3"/>
</dbReference>
<dbReference type="RefSeq" id="WP_345077395.1">
    <property type="nucleotide sequence ID" value="NZ_BAABFA010000004.1"/>
</dbReference>
<dbReference type="Pfam" id="PF18962">
    <property type="entry name" value="Por_Secre_tail"/>
    <property type="match status" value="1"/>
</dbReference>
<dbReference type="InterPro" id="IPR026444">
    <property type="entry name" value="Secre_tail"/>
</dbReference>
<dbReference type="SMART" id="SM00635">
    <property type="entry name" value="BID_2"/>
    <property type="match status" value="4"/>
</dbReference>
<comment type="caution">
    <text evidence="2">The sequence shown here is derived from an EMBL/GenBank/DDBJ whole genome shotgun (WGS) entry which is preliminary data.</text>
</comment>
<name>A0ABP8N5E4_9BACT</name>
<dbReference type="Pfam" id="PF02368">
    <property type="entry name" value="Big_2"/>
    <property type="match status" value="1"/>
</dbReference>
<feature type="domain" description="BIG2" evidence="1">
    <location>
        <begin position="416"/>
        <end position="486"/>
    </location>
</feature>
<reference evidence="3" key="1">
    <citation type="journal article" date="2019" name="Int. J. Syst. Evol. Microbiol.">
        <title>The Global Catalogue of Microorganisms (GCM) 10K type strain sequencing project: providing services to taxonomists for standard genome sequencing and annotation.</title>
        <authorList>
            <consortium name="The Broad Institute Genomics Platform"/>
            <consortium name="The Broad Institute Genome Sequencing Center for Infectious Disease"/>
            <person name="Wu L."/>
            <person name="Ma J."/>
        </authorList>
    </citation>
    <scope>NUCLEOTIDE SEQUENCE [LARGE SCALE GENOMIC DNA]</scope>
    <source>
        <strain evidence="3">JCM 32105</strain>
    </source>
</reference>
<evidence type="ECO:0000313" key="2">
    <source>
        <dbReference type="EMBL" id="GAA4460323.1"/>
    </source>
</evidence>
<evidence type="ECO:0000313" key="3">
    <source>
        <dbReference type="Proteomes" id="UP001500067"/>
    </source>
</evidence>
<sequence>MKKKIVLLPFICALIYVLLGGNAGGPGAVSNLELTGITGTASCGGASCHTMSGSVLTTIELIGPLGSTTSYTPGGTYNIRISGFNASTTAVLPRFGFQVSAVTTATSLGAGSMTPPIAIFTQLSYPAGGIEVVEHASSLPATSGTGAPGTSYVLNIPWTAPGAGTGSVTLRGILNAVNGDATNAGDAWGAGSLVVTETTGGPAGISGASVVCVGASTTLTHTTAGGTWSSSAPGVASISSGGVVTGLTPGTTTISYTLSSGTATHIMTVNPNPGPISGTPAVCPGGTTPLSNSTAGGTWSSSNTAVATVSATGVVSGVSAGTTTISYIIGATGCYSTATVTVNTVPAITGTTSMCTGGSTTLSHSIPGGTWSSSTPVVATVSSTGVVNGISAGTSTISYTFGTSGCAATTVVTVNGVPDASITGSSTACVSHTTTLTGSPTGGTWTSLNTARATVGASTGIVTGVTLGTVTIKYKVVTACGTDSATHNMNVLPAASCPTGIVATPVQEDGLRILPNPNSGDFAIRINSLNNEMADLVISDMAGRVVERTTAPTNTDTRVRLDVPPGIYFIAATWGPQRYITKIEVK</sequence>
<evidence type="ECO:0000259" key="1">
    <source>
        <dbReference type="SMART" id="SM00635"/>
    </source>
</evidence>
<proteinExistence type="predicted"/>
<protein>
    <recommendedName>
        <fullName evidence="1">BIG2 domain-containing protein</fullName>
    </recommendedName>
</protein>
<dbReference type="Gene3D" id="2.60.40.1080">
    <property type="match status" value="3"/>
</dbReference>
<feature type="domain" description="BIG2" evidence="1">
    <location>
        <begin position="194"/>
        <end position="268"/>
    </location>
</feature>
<dbReference type="NCBIfam" id="TIGR04183">
    <property type="entry name" value="Por_Secre_tail"/>
    <property type="match status" value="1"/>
</dbReference>